<accession>A0ABR6N0E9</accession>
<dbReference type="RefSeq" id="WP_184032472.1">
    <property type="nucleotide sequence ID" value="NZ_BAABAR010000002.1"/>
</dbReference>
<dbReference type="NCBIfam" id="TIGR04433">
    <property type="entry name" value="UrcA_uranyl"/>
    <property type="match status" value="1"/>
</dbReference>
<sequence length="107" mass="11717">MTRLDRAALAATLMLTLAPATVTAEPDRVARIARIVVRDLDLATSAGQQHFRQRARRAAAMACGTAANIRDRLDVLRCQAEMRKEAQVRLAALSHPRETEMAAVAPR</sequence>
<evidence type="ECO:0000313" key="3">
    <source>
        <dbReference type="Proteomes" id="UP000560131"/>
    </source>
</evidence>
<comment type="caution">
    <text evidence="2">The sequence shown here is derived from an EMBL/GenBank/DDBJ whole genome shotgun (WGS) entry which is preliminary data.</text>
</comment>
<protein>
    <submittedName>
        <fullName evidence="2">UrcA family protein</fullName>
    </submittedName>
</protein>
<keyword evidence="1" id="KW-0732">Signal</keyword>
<keyword evidence="3" id="KW-1185">Reference proteome</keyword>
<dbReference type="EMBL" id="JACIJN010000001">
    <property type="protein sequence ID" value="MBB5724265.1"/>
    <property type="molecule type" value="Genomic_DNA"/>
</dbReference>
<name>A0ABR6N0E9_9SPHN</name>
<reference evidence="2 3" key="1">
    <citation type="submission" date="2020-08" db="EMBL/GenBank/DDBJ databases">
        <title>Genomic Encyclopedia of Type Strains, Phase IV (KMG-IV): sequencing the most valuable type-strain genomes for metagenomic binning, comparative biology and taxonomic classification.</title>
        <authorList>
            <person name="Goeker M."/>
        </authorList>
    </citation>
    <scope>NUCLEOTIDE SEQUENCE [LARGE SCALE GENOMIC DNA]</scope>
    <source>
        <strain evidence="2 3">DSM 101535</strain>
    </source>
</reference>
<proteinExistence type="predicted"/>
<dbReference type="InterPro" id="IPR030972">
    <property type="entry name" value="UrcA_uranyl"/>
</dbReference>
<evidence type="ECO:0000313" key="2">
    <source>
        <dbReference type="EMBL" id="MBB5724265.1"/>
    </source>
</evidence>
<feature type="chain" id="PRO_5045950300" evidence="1">
    <location>
        <begin position="25"/>
        <end position="107"/>
    </location>
</feature>
<evidence type="ECO:0000256" key="1">
    <source>
        <dbReference type="SAM" id="SignalP"/>
    </source>
</evidence>
<feature type="signal peptide" evidence="1">
    <location>
        <begin position="1"/>
        <end position="24"/>
    </location>
</feature>
<gene>
    <name evidence="2" type="ORF">FHS97_000165</name>
</gene>
<dbReference type="Proteomes" id="UP000560131">
    <property type="component" value="Unassembled WGS sequence"/>
</dbReference>
<organism evidence="2 3">
    <name type="scientific">Sphingomonas endophytica</name>
    <dbReference type="NCBI Taxonomy" id="869719"/>
    <lineage>
        <taxon>Bacteria</taxon>
        <taxon>Pseudomonadati</taxon>
        <taxon>Pseudomonadota</taxon>
        <taxon>Alphaproteobacteria</taxon>
        <taxon>Sphingomonadales</taxon>
        <taxon>Sphingomonadaceae</taxon>
        <taxon>Sphingomonas</taxon>
    </lineage>
</organism>